<protein>
    <recommendedName>
        <fullName evidence="3">Transposase IS4-like domain-containing protein</fullName>
    </recommendedName>
</protein>
<dbReference type="Proteomes" id="UP000269198">
    <property type="component" value="Unassembled WGS sequence"/>
</dbReference>
<keyword evidence="2" id="KW-1185">Reference proteome</keyword>
<name>A0A3N0E8Q2_9ACTN</name>
<comment type="caution">
    <text evidence="1">The sequence shown here is derived from an EMBL/GenBank/DDBJ whole genome shotgun (WGS) entry which is preliminary data.</text>
</comment>
<evidence type="ECO:0000313" key="2">
    <source>
        <dbReference type="Proteomes" id="UP000269198"/>
    </source>
</evidence>
<accession>A0A3N0E8Q2</accession>
<dbReference type="AlphaFoldDB" id="A0A3N0E8Q2"/>
<dbReference type="OrthoDB" id="3335835at2"/>
<reference evidence="1 2" key="1">
    <citation type="submission" date="2018-11" db="EMBL/GenBank/DDBJ databases">
        <title>The genome draft of YIM 96095.</title>
        <authorList>
            <person name="Tang S.-K."/>
            <person name="Chunyu W.-X."/>
            <person name="Feng Y.-Z."/>
        </authorList>
    </citation>
    <scope>NUCLEOTIDE SEQUENCE [LARGE SCALE GENOMIC DNA]</scope>
    <source>
        <strain evidence="1 2">YIM 96095</strain>
    </source>
</reference>
<sequence>MLRQLHQPDHPEHHLVFDPSKFEFYDDTLHAMLGWNDLAQEYVDEVVCQCELPGGQIRWPIHLADSAHDNTAGTALLEGVTAQTGTVTTALVDQGFMSTFLEHGAALDAVERNPADRGFVPQTKRWVVEQISPPWPCTAVWCATTNTAPPAPKP</sequence>
<dbReference type="EMBL" id="RJMB01000012">
    <property type="protein sequence ID" value="RNL84211.1"/>
    <property type="molecule type" value="Genomic_DNA"/>
</dbReference>
<organism evidence="1 2">
    <name type="scientific">Halostreptopolyspora alba</name>
    <dbReference type="NCBI Taxonomy" id="2487137"/>
    <lineage>
        <taxon>Bacteria</taxon>
        <taxon>Bacillati</taxon>
        <taxon>Actinomycetota</taxon>
        <taxon>Actinomycetes</taxon>
        <taxon>Streptosporangiales</taxon>
        <taxon>Nocardiopsidaceae</taxon>
        <taxon>Halostreptopolyspora</taxon>
    </lineage>
</organism>
<gene>
    <name evidence="1" type="ORF">EFW17_13385</name>
</gene>
<dbReference type="RefSeq" id="WP_123201705.1">
    <property type="nucleotide sequence ID" value="NZ_RJMB01000012.1"/>
</dbReference>
<proteinExistence type="predicted"/>
<evidence type="ECO:0008006" key="3">
    <source>
        <dbReference type="Google" id="ProtNLM"/>
    </source>
</evidence>
<evidence type="ECO:0000313" key="1">
    <source>
        <dbReference type="EMBL" id="RNL84211.1"/>
    </source>
</evidence>